<dbReference type="Gene3D" id="3.20.20.450">
    <property type="entry name" value="EAL domain"/>
    <property type="match status" value="1"/>
</dbReference>
<dbReference type="InterPro" id="IPR035919">
    <property type="entry name" value="EAL_sf"/>
</dbReference>
<evidence type="ECO:0008006" key="6">
    <source>
        <dbReference type="Google" id="ProtNLM"/>
    </source>
</evidence>
<dbReference type="CDD" id="cd01948">
    <property type="entry name" value="EAL"/>
    <property type="match status" value="1"/>
</dbReference>
<reference evidence="4" key="1">
    <citation type="submission" date="2021-01" db="EMBL/GenBank/DDBJ databases">
        <title>Whole genome shotgun sequence of Actinoplanes ferrugineus NBRC 15555.</title>
        <authorList>
            <person name="Komaki H."/>
            <person name="Tamura T."/>
        </authorList>
    </citation>
    <scope>NUCLEOTIDE SEQUENCE</scope>
    <source>
        <strain evidence="4">NBRC 15555</strain>
    </source>
</reference>
<dbReference type="InterPro" id="IPR043128">
    <property type="entry name" value="Rev_trsase/Diguanyl_cyclase"/>
</dbReference>
<dbReference type="EMBL" id="BOMM01000029">
    <property type="protein sequence ID" value="GIE11555.1"/>
    <property type="molecule type" value="Genomic_DNA"/>
</dbReference>
<keyword evidence="1" id="KW-0472">Membrane</keyword>
<dbReference type="Pfam" id="PF00563">
    <property type="entry name" value="EAL"/>
    <property type="match status" value="1"/>
</dbReference>
<feature type="transmembrane region" description="Helical" evidence="1">
    <location>
        <begin position="105"/>
        <end position="125"/>
    </location>
</feature>
<dbReference type="NCBIfam" id="TIGR00254">
    <property type="entry name" value="GGDEF"/>
    <property type="match status" value="1"/>
</dbReference>
<protein>
    <recommendedName>
        <fullName evidence="6">Diguanylate cyclase (GGDEF)-like protein</fullName>
    </recommendedName>
</protein>
<feature type="transmembrane region" description="Helical" evidence="1">
    <location>
        <begin position="171"/>
        <end position="193"/>
    </location>
</feature>
<dbReference type="RefSeq" id="WP_203818072.1">
    <property type="nucleotide sequence ID" value="NZ_BAAABP010000058.1"/>
</dbReference>
<dbReference type="AlphaFoldDB" id="A0A919J011"/>
<dbReference type="InterPro" id="IPR050706">
    <property type="entry name" value="Cyclic-di-GMP_PDE-like"/>
</dbReference>
<feature type="domain" description="EAL" evidence="2">
    <location>
        <begin position="508"/>
        <end position="764"/>
    </location>
</feature>
<dbReference type="Gene3D" id="3.30.70.270">
    <property type="match status" value="1"/>
</dbReference>
<feature type="transmembrane region" description="Helical" evidence="1">
    <location>
        <begin position="205"/>
        <end position="225"/>
    </location>
</feature>
<dbReference type="PROSITE" id="PS50887">
    <property type="entry name" value="GGDEF"/>
    <property type="match status" value="1"/>
</dbReference>
<comment type="caution">
    <text evidence="4">The sequence shown here is derived from an EMBL/GenBank/DDBJ whole genome shotgun (WGS) entry which is preliminary data.</text>
</comment>
<dbReference type="SMART" id="SM00267">
    <property type="entry name" value="GGDEF"/>
    <property type="match status" value="1"/>
</dbReference>
<dbReference type="InterPro" id="IPR000160">
    <property type="entry name" value="GGDEF_dom"/>
</dbReference>
<evidence type="ECO:0000259" key="3">
    <source>
        <dbReference type="PROSITE" id="PS50887"/>
    </source>
</evidence>
<feature type="transmembrane region" description="Helical" evidence="1">
    <location>
        <begin position="73"/>
        <end position="93"/>
    </location>
</feature>
<dbReference type="Proteomes" id="UP000598174">
    <property type="component" value="Unassembled WGS sequence"/>
</dbReference>
<keyword evidence="1" id="KW-1133">Transmembrane helix</keyword>
<feature type="domain" description="GGDEF" evidence="3">
    <location>
        <begin position="372"/>
        <end position="499"/>
    </location>
</feature>
<dbReference type="InterPro" id="IPR029787">
    <property type="entry name" value="Nucleotide_cyclase"/>
</dbReference>
<feature type="transmembrane region" description="Helical" evidence="1">
    <location>
        <begin position="40"/>
        <end position="61"/>
    </location>
</feature>
<feature type="transmembrane region" description="Helical" evidence="1">
    <location>
        <begin position="12"/>
        <end position="34"/>
    </location>
</feature>
<dbReference type="SUPFAM" id="SSF55073">
    <property type="entry name" value="Nucleotide cyclase"/>
    <property type="match status" value="1"/>
</dbReference>
<keyword evidence="5" id="KW-1185">Reference proteome</keyword>
<dbReference type="PANTHER" id="PTHR33121:SF70">
    <property type="entry name" value="SIGNALING PROTEIN YKOW"/>
    <property type="match status" value="1"/>
</dbReference>
<feature type="transmembrane region" description="Helical" evidence="1">
    <location>
        <begin position="137"/>
        <end position="159"/>
    </location>
</feature>
<proteinExistence type="predicted"/>
<evidence type="ECO:0000313" key="5">
    <source>
        <dbReference type="Proteomes" id="UP000598174"/>
    </source>
</evidence>
<evidence type="ECO:0000259" key="2">
    <source>
        <dbReference type="PROSITE" id="PS50883"/>
    </source>
</evidence>
<dbReference type="PANTHER" id="PTHR33121">
    <property type="entry name" value="CYCLIC DI-GMP PHOSPHODIESTERASE PDEF"/>
    <property type="match status" value="1"/>
</dbReference>
<evidence type="ECO:0000313" key="4">
    <source>
        <dbReference type="EMBL" id="GIE11555.1"/>
    </source>
</evidence>
<sequence>MDRLSGWARNDTLVPFGVLAVLAGAVWTAVGLAHHYPHPIIGWLPLPVGVILAGRACWLASRAADVDDGTRRFWRHLTVACVLFLGGIVANVVDAVGGPEPSQRVGAITLAWYLAVLAVTLWALLRLPSWQRTRSDWLRFSLDTCIVLVATSVFVWHFSLREHERWMSQTGSAGAMLAIVAVGVISVVTFVKVAFAGAGQLDRRAVQVLAAGSALSTLVGGMSPFLTSFPYLSSSLVAVPVATLSIQLAATAQRRKVGSPPRERRRSLRINVIPYLAVAAMDALLLSTPSADPAENDIMKVSAVALTMLVIARQIIVLRDNRCLLAAVDAHVADLNRYQGELTHQATHDHLTGVANRVLLDSHLDQLLRAGTAVHVALLDIDDFKTINDRHGHRTGDRLLAAVSSRLTATVGAAGLVARLGGDEFALVLAEPDPERVREILGRVLVALRANSAPVRSVASVGATTSRPGDTPEELLRRADVAMYAAKALGGDRLHWFDPAMDELAAESARLGSDLEQALRRGEMFLLYQPIVELPSHRPAGVEALLRWRHPDRGLVSPDVFIPIAERSGLILELGRWVLESACRQAALWQQRYGTDAPAKVSINVSARQLAEPGFVAEVEDILRRTGVDRSRLLLEITETAVLDPGPALAAVRELRDRKLRIALDDFGTGQSSLSLLLHCPVDVLKVDKSFVSGTAATSDAGAVIVENLIGFTTGLHLEAVAEGVETAEQAERLSAAGYRLAQGYLFSRPVPAEIIEAQLTGVLAKR</sequence>
<dbReference type="Pfam" id="PF00990">
    <property type="entry name" value="GGDEF"/>
    <property type="match status" value="1"/>
</dbReference>
<gene>
    <name evidence="4" type="ORF">Afe05nite_33950</name>
</gene>
<dbReference type="SMART" id="SM00052">
    <property type="entry name" value="EAL"/>
    <property type="match status" value="1"/>
</dbReference>
<dbReference type="SUPFAM" id="SSF141868">
    <property type="entry name" value="EAL domain-like"/>
    <property type="match status" value="1"/>
</dbReference>
<organism evidence="4 5">
    <name type="scientific">Paractinoplanes ferrugineus</name>
    <dbReference type="NCBI Taxonomy" id="113564"/>
    <lineage>
        <taxon>Bacteria</taxon>
        <taxon>Bacillati</taxon>
        <taxon>Actinomycetota</taxon>
        <taxon>Actinomycetes</taxon>
        <taxon>Micromonosporales</taxon>
        <taxon>Micromonosporaceae</taxon>
        <taxon>Paractinoplanes</taxon>
    </lineage>
</organism>
<dbReference type="InterPro" id="IPR001633">
    <property type="entry name" value="EAL_dom"/>
</dbReference>
<accession>A0A919J011</accession>
<dbReference type="CDD" id="cd01949">
    <property type="entry name" value="GGDEF"/>
    <property type="match status" value="1"/>
</dbReference>
<name>A0A919J011_9ACTN</name>
<keyword evidence="1" id="KW-0812">Transmembrane</keyword>
<evidence type="ECO:0000256" key="1">
    <source>
        <dbReference type="SAM" id="Phobius"/>
    </source>
</evidence>
<dbReference type="GO" id="GO:0071111">
    <property type="term" value="F:cyclic-guanylate-specific phosphodiesterase activity"/>
    <property type="evidence" value="ECO:0007669"/>
    <property type="project" value="InterPro"/>
</dbReference>
<dbReference type="PROSITE" id="PS50883">
    <property type="entry name" value="EAL"/>
    <property type="match status" value="1"/>
</dbReference>